<proteinExistence type="predicted"/>
<comment type="caution">
    <text evidence="1">The sequence shown here is derived from an EMBL/GenBank/DDBJ whole genome shotgun (WGS) entry which is preliminary data.</text>
</comment>
<dbReference type="EMBL" id="JBHSBA010000007">
    <property type="protein sequence ID" value="MFC4126434.1"/>
    <property type="molecule type" value="Genomic_DNA"/>
</dbReference>
<protein>
    <recommendedName>
        <fullName evidence="3">Tail terminator</fullName>
    </recommendedName>
</protein>
<reference evidence="2" key="1">
    <citation type="journal article" date="2019" name="Int. J. Syst. Evol. Microbiol.">
        <title>The Global Catalogue of Microorganisms (GCM) 10K type strain sequencing project: providing services to taxonomists for standard genome sequencing and annotation.</title>
        <authorList>
            <consortium name="The Broad Institute Genomics Platform"/>
            <consortium name="The Broad Institute Genome Sequencing Center for Infectious Disease"/>
            <person name="Wu L."/>
            <person name="Ma J."/>
        </authorList>
    </citation>
    <scope>NUCLEOTIDE SEQUENCE [LARGE SCALE GENOMIC DNA]</scope>
    <source>
        <strain evidence="2">CGMCC 4.7204</strain>
    </source>
</reference>
<organism evidence="1 2">
    <name type="scientific">Nocardia rhizosphaerae</name>
    <dbReference type="NCBI Taxonomy" id="1691571"/>
    <lineage>
        <taxon>Bacteria</taxon>
        <taxon>Bacillati</taxon>
        <taxon>Actinomycetota</taxon>
        <taxon>Actinomycetes</taxon>
        <taxon>Mycobacteriales</taxon>
        <taxon>Nocardiaceae</taxon>
        <taxon>Nocardia</taxon>
    </lineage>
</organism>
<name>A0ABV8L840_9NOCA</name>
<dbReference type="Proteomes" id="UP001595767">
    <property type="component" value="Unassembled WGS sequence"/>
</dbReference>
<gene>
    <name evidence="1" type="ORF">ACFOW8_15965</name>
</gene>
<accession>A0ABV8L840</accession>
<evidence type="ECO:0008006" key="3">
    <source>
        <dbReference type="Google" id="ProtNLM"/>
    </source>
</evidence>
<evidence type="ECO:0000313" key="1">
    <source>
        <dbReference type="EMBL" id="MFC4126434.1"/>
    </source>
</evidence>
<evidence type="ECO:0000313" key="2">
    <source>
        <dbReference type="Proteomes" id="UP001595767"/>
    </source>
</evidence>
<dbReference type="RefSeq" id="WP_378551411.1">
    <property type="nucleotide sequence ID" value="NZ_JBHSBA010000007.1"/>
</dbReference>
<sequence>MTSPYPVPGEFPDFERFLIDLYSPITTTVAELPATGTELDSVLPILWVRQLDGSLDENAITYVAEVRIVAMAADRAAAAQLAAQAREALLDAPGTDVNGVLIDWASEKAPARIPYRATTLQRSQGTAQFPDLDPLGPMVELGFTLHARRQ</sequence>
<keyword evidence="2" id="KW-1185">Reference proteome</keyword>